<protein>
    <submittedName>
        <fullName evidence="1">Uncharacterized protein</fullName>
    </submittedName>
</protein>
<comment type="caution">
    <text evidence="1">The sequence shown here is derived from an EMBL/GenBank/DDBJ whole genome shotgun (WGS) entry which is preliminary data.</text>
</comment>
<dbReference type="EMBL" id="VAJM01000001">
    <property type="protein sequence ID" value="TLM96522.1"/>
    <property type="molecule type" value="Genomic_DNA"/>
</dbReference>
<dbReference type="AlphaFoldDB" id="A0A5R8WWB1"/>
<dbReference type="RefSeq" id="WP_138074778.1">
    <property type="nucleotide sequence ID" value="NZ_VAJM01000001.1"/>
</dbReference>
<organism evidence="1 2">
    <name type="scientific">Hymenobacter jeollabukensis</name>
    <dbReference type="NCBI Taxonomy" id="2025313"/>
    <lineage>
        <taxon>Bacteria</taxon>
        <taxon>Pseudomonadati</taxon>
        <taxon>Bacteroidota</taxon>
        <taxon>Cytophagia</taxon>
        <taxon>Cytophagales</taxon>
        <taxon>Hymenobacteraceae</taxon>
        <taxon>Hymenobacter</taxon>
    </lineage>
</organism>
<evidence type="ECO:0000313" key="1">
    <source>
        <dbReference type="EMBL" id="TLM96522.1"/>
    </source>
</evidence>
<gene>
    <name evidence="1" type="ORF">FDY95_00555</name>
</gene>
<dbReference type="Proteomes" id="UP000305517">
    <property type="component" value="Unassembled WGS sequence"/>
</dbReference>
<evidence type="ECO:0000313" key="2">
    <source>
        <dbReference type="Proteomes" id="UP000305517"/>
    </source>
</evidence>
<proteinExistence type="predicted"/>
<dbReference type="OrthoDB" id="880097at2"/>
<sequence length="229" mass="24360">MKQVQEDQLMMCGQLVAYLNDHQADIAVSEVAAKNAADVVAQYALIEKARGGTARRTATLTGDAKAARQTLLDLLPALLGPLRSVATRLGDNDLLALATLTSKQLRKLRPLAFIGVAESILNSAARPDVVPELAKQGLTAAALKPLHDALKTYKTAQPATRQTINERVLAGAALEDLLTALLVEVRQLDEDMKAFKLLNRALFDGYQQARKLVSSGGGGSKGGGVQPKQ</sequence>
<accession>A0A5R8WWB1</accession>
<reference evidence="1 2" key="1">
    <citation type="submission" date="2019-05" db="EMBL/GenBank/DDBJ databases">
        <title>Hymenobacter edaphi sp. nov., isolated from abandoned arsenic-contaminated farmland soil.</title>
        <authorList>
            <person name="Nie L."/>
        </authorList>
    </citation>
    <scope>NUCLEOTIDE SEQUENCE [LARGE SCALE GENOMIC DNA]</scope>
    <source>
        <strain evidence="1 2">1-3-3-8</strain>
    </source>
</reference>
<name>A0A5R8WWB1_9BACT</name>
<keyword evidence="2" id="KW-1185">Reference proteome</keyword>